<dbReference type="Proteomes" id="UP000289703">
    <property type="component" value="Unassembled WGS sequence"/>
</dbReference>
<keyword evidence="3" id="KW-1185">Reference proteome</keyword>
<feature type="domain" description="VOC" evidence="1">
    <location>
        <begin position="9"/>
        <end position="128"/>
    </location>
</feature>
<reference evidence="2 3" key="1">
    <citation type="submission" date="2019-01" db="EMBL/GenBank/DDBJ databases">
        <title>Ancylomarina salipaludis sp. nov., isolated from a salt marsh.</title>
        <authorList>
            <person name="Yoon J.-H."/>
        </authorList>
    </citation>
    <scope>NUCLEOTIDE SEQUENCE [LARGE SCALE GENOMIC DNA]</scope>
    <source>
        <strain evidence="2 3">SHSM-M15</strain>
    </source>
</reference>
<dbReference type="OrthoDB" id="9815599at2"/>
<dbReference type="Pfam" id="PF12681">
    <property type="entry name" value="Glyoxalase_2"/>
    <property type="match status" value="1"/>
</dbReference>
<dbReference type="SUPFAM" id="SSF54593">
    <property type="entry name" value="Glyoxalase/Bleomycin resistance protein/Dihydroxybiphenyl dioxygenase"/>
    <property type="match status" value="1"/>
</dbReference>
<proteinExistence type="predicted"/>
<dbReference type="EMBL" id="SAXA01000029">
    <property type="protein sequence ID" value="RXQ87175.1"/>
    <property type="molecule type" value="Genomic_DNA"/>
</dbReference>
<dbReference type="PROSITE" id="PS51819">
    <property type="entry name" value="VOC"/>
    <property type="match status" value="1"/>
</dbReference>
<evidence type="ECO:0000259" key="1">
    <source>
        <dbReference type="PROSITE" id="PS51819"/>
    </source>
</evidence>
<name>A0A4Q1JHI1_9BACT</name>
<dbReference type="InterPro" id="IPR029068">
    <property type="entry name" value="Glyas_Bleomycin-R_OHBP_Dase"/>
</dbReference>
<dbReference type="InterPro" id="IPR025870">
    <property type="entry name" value="Glyoxalase-like_dom"/>
</dbReference>
<evidence type="ECO:0000313" key="2">
    <source>
        <dbReference type="EMBL" id="RXQ87175.1"/>
    </source>
</evidence>
<evidence type="ECO:0000313" key="3">
    <source>
        <dbReference type="Proteomes" id="UP000289703"/>
    </source>
</evidence>
<dbReference type="AlphaFoldDB" id="A0A4Q1JHI1"/>
<gene>
    <name evidence="2" type="ORF">EO244_16670</name>
</gene>
<dbReference type="Gene3D" id="3.10.180.10">
    <property type="entry name" value="2,3-Dihydroxybiphenyl 1,2-Dioxygenase, domain 1"/>
    <property type="match status" value="1"/>
</dbReference>
<protein>
    <recommendedName>
        <fullName evidence="1">VOC domain-containing protein</fullName>
    </recommendedName>
</protein>
<accession>A0A4Q1JHI1</accession>
<comment type="caution">
    <text evidence="2">The sequence shown here is derived from an EMBL/GenBank/DDBJ whole genome shotgun (WGS) entry which is preliminary data.</text>
</comment>
<sequence length="163" mass="19193">MKTKNMDIKFHSTVIMTNDFDKMKEFYQEILQQEVDIDFGNCIGFKNGISLWKLSEDYPIAKKLGKTYDQLGNRNLEICFETDNYEKVVAKLKEHDLIYLHETIEEKWGQKTIRFYDPESNLVEIGETIPCFVKRFYNQGMAVEKVSERTSVPIELVKEICND</sequence>
<organism evidence="2 3">
    <name type="scientific">Ancylomarina salipaludis</name>
    <dbReference type="NCBI Taxonomy" id="2501299"/>
    <lineage>
        <taxon>Bacteria</taxon>
        <taxon>Pseudomonadati</taxon>
        <taxon>Bacteroidota</taxon>
        <taxon>Bacteroidia</taxon>
        <taxon>Marinilabiliales</taxon>
        <taxon>Marinifilaceae</taxon>
        <taxon>Ancylomarina</taxon>
    </lineage>
</organism>
<dbReference type="InterPro" id="IPR037523">
    <property type="entry name" value="VOC_core"/>
</dbReference>